<reference evidence="11 12" key="1">
    <citation type="submission" date="2019-03" db="EMBL/GenBank/DDBJ databases">
        <title>Complete genome sequence of Spiroplasma gladiatoris TG-1 (DSM 22552).</title>
        <authorList>
            <person name="Lin Y.-C."/>
            <person name="Chou L."/>
            <person name="Kuo C.-H."/>
        </authorList>
    </citation>
    <scope>NUCLEOTIDE SEQUENCE [LARGE SCALE GENOMIC DNA]</scope>
    <source>
        <strain evidence="11 12">TG-1</strain>
    </source>
</reference>
<dbReference type="RefSeq" id="WP_134297879.1">
    <property type="nucleotide sequence ID" value="NZ_CP038013.1"/>
</dbReference>
<evidence type="ECO:0000256" key="9">
    <source>
        <dbReference type="SAM" id="Phobius"/>
    </source>
</evidence>
<dbReference type="SUPFAM" id="SSF161098">
    <property type="entry name" value="MetI-like"/>
    <property type="match status" value="2"/>
</dbReference>
<feature type="transmembrane region" description="Helical" evidence="9">
    <location>
        <begin position="367"/>
        <end position="393"/>
    </location>
</feature>
<feature type="transmembrane region" description="Helical" evidence="9">
    <location>
        <begin position="225"/>
        <end position="247"/>
    </location>
</feature>
<evidence type="ECO:0000259" key="10">
    <source>
        <dbReference type="PROSITE" id="PS50928"/>
    </source>
</evidence>
<feature type="transmembrane region" description="Helical" evidence="9">
    <location>
        <begin position="92"/>
        <end position="118"/>
    </location>
</feature>
<sequence>MKLNKNLDVNSQVIANLKKSMPKIKQSKADVCSKSSIIIFTTFTLVILAILVSFIIYKSVPALHTVGFFKFIFSSNWAPDKDGVGSYGILKIILSTMVMLVISLIIAVPLTIFSSVFITEYLSARLKRTIITVVQLLAGIPSVVFGLFALDQIGPLFVKMGAPTGGNMMTASFTLAFMALPTMISLSVNALEAVPDSYRFASLGLGMTKERTTYKVVLVSAMPKIITAIITGVARIIGETMAVILIAGNSSKGLNFSDGFSGFLFSSIRTLAGTIGLEMLENHGNTHESALYAIGLVLFFLVIIINLLIIAIGNLNNRKTRKIKLKKGEKVKKSNELHNSYTYEPYKLKVLVRTYTEKRTYKVIETFVYKLFMIISTSIIVAFTLWIILIVIAKGLMGFDASTFIQIPGQKSGILATLLTTVLLIISTIIFAIPLAIFVAIYLAEYAHKDSKFAKSTRFAINVLASTPSIVFGVFGLSLFVVILKLPMSIFAASLTMTIVVLPSLITTFEDALTSVPDSYREAAYGMGLTKTKVTLKVVLPNAMKGLITGVILAIARIIGESAPIYLTLGTSVRMPTEGFFASGATLTTQIYMMASEGSNAEVLGIAYELATVTIILVLGLNALSKYWASLLNPTRQRISFANKWKIRFNKVFKHNYINDLKKLRSNFSIRMKKLFSNLNKNKIKAYRKNAKARSIVLKEIVKEAKANGRVKKDRNN</sequence>
<comment type="similarity">
    <text evidence="2">Belongs to the binding-protein-dependent transport system permease family. CysTW subfamily.</text>
</comment>
<keyword evidence="5" id="KW-0592">Phosphate transport</keyword>
<evidence type="ECO:0000313" key="11">
    <source>
        <dbReference type="EMBL" id="QBQ08002.1"/>
    </source>
</evidence>
<name>A0A4P7AIB7_9MOLU</name>
<evidence type="ECO:0000256" key="1">
    <source>
        <dbReference type="ARBA" id="ARBA00004651"/>
    </source>
</evidence>
<dbReference type="GO" id="GO:0035435">
    <property type="term" value="P:phosphate ion transmembrane transport"/>
    <property type="evidence" value="ECO:0007669"/>
    <property type="project" value="InterPro"/>
</dbReference>
<keyword evidence="12" id="KW-1185">Reference proteome</keyword>
<dbReference type="AlphaFoldDB" id="A0A4P7AIB7"/>
<dbReference type="EMBL" id="CP038013">
    <property type="protein sequence ID" value="QBQ08002.1"/>
    <property type="molecule type" value="Genomic_DNA"/>
</dbReference>
<dbReference type="Proteomes" id="UP000294309">
    <property type="component" value="Chromosome"/>
</dbReference>
<dbReference type="InterPro" id="IPR005672">
    <property type="entry name" value="Phosphate_PstA"/>
</dbReference>
<evidence type="ECO:0000256" key="4">
    <source>
        <dbReference type="ARBA" id="ARBA00022475"/>
    </source>
</evidence>
<keyword evidence="8 9" id="KW-0472">Membrane</keyword>
<feature type="transmembrane region" description="Helical" evidence="9">
    <location>
        <begin position="603"/>
        <end position="624"/>
    </location>
</feature>
<dbReference type="CDD" id="cd06261">
    <property type="entry name" value="TM_PBP2"/>
    <property type="match status" value="2"/>
</dbReference>
<dbReference type="NCBIfam" id="TIGR00974">
    <property type="entry name" value="3a0107s02c"/>
    <property type="match status" value="1"/>
</dbReference>
<feature type="transmembrane region" description="Helical" evidence="9">
    <location>
        <begin position="534"/>
        <end position="559"/>
    </location>
</feature>
<keyword evidence="3" id="KW-0813">Transport</keyword>
<keyword evidence="4" id="KW-1003">Cell membrane</keyword>
<dbReference type="InterPro" id="IPR000515">
    <property type="entry name" value="MetI-like"/>
</dbReference>
<keyword evidence="6 9" id="KW-0812">Transmembrane</keyword>
<dbReference type="GO" id="GO:0005315">
    <property type="term" value="F:phosphate transmembrane transporter activity"/>
    <property type="evidence" value="ECO:0007669"/>
    <property type="project" value="InterPro"/>
</dbReference>
<dbReference type="Pfam" id="PF00528">
    <property type="entry name" value="BPD_transp_1"/>
    <property type="match status" value="2"/>
</dbReference>
<dbReference type="KEGG" id="sgq:SGLAD_v1c08030"/>
<evidence type="ECO:0000256" key="2">
    <source>
        <dbReference type="ARBA" id="ARBA00007069"/>
    </source>
</evidence>
<dbReference type="InterPro" id="IPR011864">
    <property type="entry name" value="Phosphate_PstC"/>
</dbReference>
<accession>A0A4P7AIB7</accession>
<protein>
    <submittedName>
        <fullName evidence="11">Phosphate ABC transporter permease</fullName>
    </submittedName>
</protein>
<dbReference type="NCBIfam" id="TIGR02138">
    <property type="entry name" value="phosphate_pstC"/>
    <property type="match status" value="1"/>
</dbReference>
<comment type="subcellular location">
    <subcellularLocation>
        <location evidence="1">Cell membrane</location>
        <topology evidence="1">Multi-pass membrane protein</topology>
    </subcellularLocation>
</comment>
<feature type="transmembrane region" description="Helical" evidence="9">
    <location>
        <begin position="290"/>
        <end position="315"/>
    </location>
</feature>
<proteinExistence type="inferred from homology"/>
<feature type="transmembrane region" description="Helical" evidence="9">
    <location>
        <begin position="413"/>
        <end position="443"/>
    </location>
</feature>
<dbReference type="PROSITE" id="PS50928">
    <property type="entry name" value="ABC_TM1"/>
    <property type="match status" value="2"/>
</dbReference>
<feature type="transmembrane region" description="Helical" evidence="9">
    <location>
        <begin position="130"/>
        <end position="150"/>
    </location>
</feature>
<evidence type="ECO:0000256" key="6">
    <source>
        <dbReference type="ARBA" id="ARBA00022692"/>
    </source>
</evidence>
<feature type="transmembrane region" description="Helical" evidence="9">
    <location>
        <begin position="37"/>
        <end position="57"/>
    </location>
</feature>
<dbReference type="InterPro" id="IPR035906">
    <property type="entry name" value="MetI-like_sf"/>
</dbReference>
<dbReference type="InterPro" id="IPR051124">
    <property type="entry name" value="Phosphate_Transport_Permease"/>
</dbReference>
<feature type="transmembrane region" description="Helical" evidence="9">
    <location>
        <begin position="170"/>
        <end position="191"/>
    </location>
</feature>
<dbReference type="PANTHER" id="PTHR30425:SF1">
    <property type="entry name" value="PHOSPHATE TRANSPORT SYSTEM PERMEASE PROTEIN PSTC"/>
    <property type="match status" value="1"/>
</dbReference>
<evidence type="ECO:0000313" key="12">
    <source>
        <dbReference type="Proteomes" id="UP000294309"/>
    </source>
</evidence>
<organism evidence="11 12">
    <name type="scientific">Spiroplasma gladiatoris</name>
    <dbReference type="NCBI Taxonomy" id="2143"/>
    <lineage>
        <taxon>Bacteria</taxon>
        <taxon>Bacillati</taxon>
        <taxon>Mycoplasmatota</taxon>
        <taxon>Mollicutes</taxon>
        <taxon>Entomoplasmatales</taxon>
        <taxon>Spiroplasmataceae</taxon>
        <taxon>Spiroplasma</taxon>
    </lineage>
</organism>
<gene>
    <name evidence="11" type="primary">pstC</name>
    <name evidence="11" type="ORF">SGLAD_v1c08030</name>
</gene>
<evidence type="ECO:0000256" key="5">
    <source>
        <dbReference type="ARBA" id="ARBA00022592"/>
    </source>
</evidence>
<feature type="transmembrane region" description="Helical" evidence="9">
    <location>
        <begin position="490"/>
        <end position="513"/>
    </location>
</feature>
<dbReference type="PANTHER" id="PTHR30425">
    <property type="entry name" value="PHOSPHATE TRANSPORT SYSTEM PERMEASE PROTEIN PST"/>
    <property type="match status" value="1"/>
</dbReference>
<evidence type="ECO:0000256" key="8">
    <source>
        <dbReference type="ARBA" id="ARBA00023136"/>
    </source>
</evidence>
<feature type="domain" description="ABC transmembrane type-1" evidence="10">
    <location>
        <begin position="418"/>
        <end position="625"/>
    </location>
</feature>
<dbReference type="OrthoDB" id="9785113at2"/>
<dbReference type="GO" id="GO:0005886">
    <property type="term" value="C:plasma membrane"/>
    <property type="evidence" value="ECO:0007669"/>
    <property type="project" value="UniProtKB-SubCell"/>
</dbReference>
<keyword evidence="7 9" id="KW-1133">Transmembrane helix</keyword>
<evidence type="ECO:0000256" key="7">
    <source>
        <dbReference type="ARBA" id="ARBA00022989"/>
    </source>
</evidence>
<feature type="domain" description="ABC transmembrane type-1" evidence="10">
    <location>
        <begin position="93"/>
        <end position="309"/>
    </location>
</feature>
<evidence type="ECO:0000256" key="3">
    <source>
        <dbReference type="ARBA" id="ARBA00022448"/>
    </source>
</evidence>
<dbReference type="Gene3D" id="1.10.3720.10">
    <property type="entry name" value="MetI-like"/>
    <property type="match status" value="2"/>
</dbReference>
<feature type="transmembrane region" description="Helical" evidence="9">
    <location>
        <begin position="463"/>
        <end position="484"/>
    </location>
</feature>